<feature type="region of interest" description="Disordered" evidence="12">
    <location>
        <begin position="1"/>
        <end position="72"/>
    </location>
</feature>
<evidence type="ECO:0000256" key="6">
    <source>
        <dbReference type="ARBA" id="ARBA00022692"/>
    </source>
</evidence>
<feature type="transmembrane region" description="Helical" evidence="11">
    <location>
        <begin position="1059"/>
        <end position="1076"/>
    </location>
</feature>
<dbReference type="Pfam" id="PF00955">
    <property type="entry name" value="HCO3_cotransp"/>
    <property type="match status" value="1"/>
</dbReference>
<dbReference type="PANTHER" id="PTHR11453">
    <property type="entry name" value="ANION EXCHANGE PROTEIN"/>
    <property type="match status" value="1"/>
</dbReference>
<evidence type="ECO:0000313" key="16">
    <source>
        <dbReference type="Proteomes" id="UP001642483"/>
    </source>
</evidence>
<evidence type="ECO:0000259" key="14">
    <source>
        <dbReference type="Pfam" id="PF07565"/>
    </source>
</evidence>
<dbReference type="InterPro" id="IPR013769">
    <property type="entry name" value="Band3_cytoplasmic_dom"/>
</dbReference>
<feature type="transmembrane region" description="Helical" evidence="11">
    <location>
        <begin position="1190"/>
        <end position="1218"/>
    </location>
</feature>
<keyword evidence="7 11" id="KW-1133">Transmembrane helix</keyword>
<feature type="transmembrane region" description="Helical" evidence="11">
    <location>
        <begin position="1272"/>
        <end position="1295"/>
    </location>
</feature>
<dbReference type="InterPro" id="IPR018241">
    <property type="entry name" value="Anion_exchange_CS"/>
</dbReference>
<feature type="compositionally biased region" description="Basic and acidic residues" evidence="12">
    <location>
        <begin position="311"/>
        <end position="321"/>
    </location>
</feature>
<evidence type="ECO:0000256" key="8">
    <source>
        <dbReference type="ARBA" id="ARBA00023065"/>
    </source>
</evidence>
<evidence type="ECO:0000256" key="1">
    <source>
        <dbReference type="ARBA" id="ARBA00004651"/>
    </source>
</evidence>
<dbReference type="InterPro" id="IPR003020">
    <property type="entry name" value="HCO3_transpt_euk"/>
</dbReference>
<dbReference type="Gene3D" id="3.40.930.10">
    <property type="entry name" value="Mannitol-specific EII, Chain A"/>
    <property type="match status" value="1"/>
</dbReference>
<evidence type="ECO:0000256" key="3">
    <source>
        <dbReference type="ARBA" id="ARBA00022448"/>
    </source>
</evidence>
<evidence type="ECO:0000256" key="4">
    <source>
        <dbReference type="ARBA" id="ARBA00022475"/>
    </source>
</evidence>
<comment type="subcellular location">
    <subcellularLocation>
        <location evidence="1">Cell membrane</location>
        <topology evidence="1">Multi-pass membrane protein</topology>
    </subcellularLocation>
    <subcellularLocation>
        <location evidence="11">Membrane</location>
        <topology evidence="11">Multi-pass membrane protein</topology>
    </subcellularLocation>
</comment>
<keyword evidence="4" id="KW-1003">Cell membrane</keyword>
<dbReference type="Proteomes" id="UP001642483">
    <property type="component" value="Unassembled WGS sequence"/>
</dbReference>
<feature type="region of interest" description="Disordered" evidence="12">
    <location>
        <begin position="335"/>
        <end position="417"/>
    </location>
</feature>
<dbReference type="PRINTS" id="PR00165">
    <property type="entry name" value="ANIONEXCHNGR"/>
</dbReference>
<evidence type="ECO:0000259" key="13">
    <source>
        <dbReference type="Pfam" id="PF00955"/>
    </source>
</evidence>
<feature type="transmembrane region" description="Helical" evidence="11">
    <location>
        <begin position="1096"/>
        <end position="1112"/>
    </location>
</feature>
<gene>
    <name evidence="15" type="ORF">CVLEPA_LOCUS3974</name>
</gene>
<dbReference type="NCBIfam" id="TIGR00834">
    <property type="entry name" value="ae"/>
    <property type="match status" value="1"/>
</dbReference>
<name>A0ABP0F7S2_CLALP</name>
<dbReference type="PRINTS" id="PR01231">
    <property type="entry name" value="HCO3TRNSPORT"/>
</dbReference>
<evidence type="ECO:0000256" key="12">
    <source>
        <dbReference type="SAM" id="MobiDB-lite"/>
    </source>
</evidence>
<evidence type="ECO:0000256" key="5">
    <source>
        <dbReference type="ARBA" id="ARBA00022681"/>
    </source>
</evidence>
<evidence type="ECO:0000313" key="15">
    <source>
        <dbReference type="EMBL" id="CAK8674257.1"/>
    </source>
</evidence>
<dbReference type="InterPro" id="IPR001717">
    <property type="entry name" value="Anion_exchange"/>
</dbReference>
<dbReference type="PANTHER" id="PTHR11453:SF47">
    <property type="entry name" value="ANION EXCHANGE PROTEIN"/>
    <property type="match status" value="1"/>
</dbReference>
<dbReference type="EMBL" id="CAWYQH010000013">
    <property type="protein sequence ID" value="CAK8674257.1"/>
    <property type="molecule type" value="Genomic_DNA"/>
</dbReference>
<feature type="region of interest" description="Disordered" evidence="12">
    <location>
        <begin position="1376"/>
        <end position="1399"/>
    </location>
</feature>
<evidence type="ECO:0000256" key="11">
    <source>
        <dbReference type="RuleBase" id="RU362035"/>
    </source>
</evidence>
<feature type="compositionally biased region" description="Low complexity" evidence="12">
    <location>
        <begin position="217"/>
        <end position="229"/>
    </location>
</feature>
<keyword evidence="8 11" id="KW-0406">Ion transport</keyword>
<accession>A0ABP0F7S2</accession>
<feature type="compositionally biased region" description="Basic residues" evidence="12">
    <location>
        <begin position="233"/>
        <end position="251"/>
    </location>
</feature>
<feature type="transmembrane region" description="Helical" evidence="11">
    <location>
        <begin position="1343"/>
        <end position="1362"/>
    </location>
</feature>
<feature type="compositionally biased region" description="Polar residues" evidence="12">
    <location>
        <begin position="12"/>
        <end position="23"/>
    </location>
</feature>
<feature type="compositionally biased region" description="Basic and acidic residues" evidence="12">
    <location>
        <begin position="61"/>
        <end position="70"/>
    </location>
</feature>
<comment type="catalytic activity">
    <reaction evidence="10">
        <text>hydrogencarbonate(in) + chloride(out) = hydrogencarbonate(out) + chloride(in)</text>
        <dbReference type="Rhea" id="RHEA:72363"/>
        <dbReference type="ChEBI" id="CHEBI:17544"/>
        <dbReference type="ChEBI" id="CHEBI:17996"/>
    </reaction>
</comment>
<feature type="compositionally biased region" description="Basic residues" evidence="12">
    <location>
        <begin position="393"/>
        <end position="417"/>
    </location>
</feature>
<feature type="transmembrane region" description="Helical" evidence="11">
    <location>
        <begin position="873"/>
        <end position="895"/>
    </location>
</feature>
<feature type="transmembrane region" description="Helical" evidence="11">
    <location>
        <begin position="907"/>
        <end position="929"/>
    </location>
</feature>
<dbReference type="InterPro" id="IPR011531">
    <property type="entry name" value="HCO3_transpt-like_TM_dom"/>
</dbReference>
<keyword evidence="6 11" id="KW-0812">Transmembrane</keyword>
<keyword evidence="16" id="KW-1185">Reference proteome</keyword>
<dbReference type="PROSITE" id="PS00219">
    <property type="entry name" value="ANION_EXCHANGER_1"/>
    <property type="match status" value="1"/>
</dbReference>
<proteinExistence type="inferred from homology"/>
<organism evidence="15 16">
    <name type="scientific">Clavelina lepadiformis</name>
    <name type="common">Light-bulb sea squirt</name>
    <name type="synonym">Ascidia lepadiformis</name>
    <dbReference type="NCBI Taxonomy" id="159417"/>
    <lineage>
        <taxon>Eukaryota</taxon>
        <taxon>Metazoa</taxon>
        <taxon>Chordata</taxon>
        <taxon>Tunicata</taxon>
        <taxon>Ascidiacea</taxon>
        <taxon>Aplousobranchia</taxon>
        <taxon>Clavelinidae</taxon>
        <taxon>Clavelina</taxon>
    </lineage>
</organism>
<feature type="transmembrane region" description="Helical" evidence="11">
    <location>
        <begin position="990"/>
        <end position="1011"/>
    </location>
</feature>
<feature type="transmembrane region" description="Helical" evidence="11">
    <location>
        <begin position="1316"/>
        <end position="1337"/>
    </location>
</feature>
<comment type="caution">
    <text evidence="15">The sequence shown here is derived from an EMBL/GenBank/DDBJ whole genome shotgun (WGS) entry which is preliminary data.</text>
</comment>
<comment type="similarity">
    <text evidence="2 11">Belongs to the anion exchanger (TC 2.A.31) family.</text>
</comment>
<evidence type="ECO:0000256" key="7">
    <source>
        <dbReference type="ARBA" id="ARBA00022989"/>
    </source>
</evidence>
<keyword evidence="5" id="KW-0039">Anion exchange</keyword>
<dbReference type="InterPro" id="IPR016152">
    <property type="entry name" value="PTrfase/Anion_transptr"/>
</dbReference>
<protein>
    <recommendedName>
        <fullName evidence="11">Anion exchange protein</fullName>
    </recommendedName>
</protein>
<keyword evidence="3 11" id="KW-0813">Transport</keyword>
<feature type="compositionally biased region" description="Low complexity" evidence="12">
    <location>
        <begin position="359"/>
        <end position="376"/>
    </location>
</feature>
<feature type="domain" description="Band 3 cytoplasmic" evidence="14">
    <location>
        <begin position="493"/>
        <end position="785"/>
    </location>
</feature>
<feature type="transmembrane region" description="Helical" evidence="11">
    <location>
        <begin position="1150"/>
        <end position="1169"/>
    </location>
</feature>
<sequence length="1399" mass="155540">MASGIDGPGNLELSTAVTGQSNPDKQDASDSLETCLATPLPDSISASDIEEQGHMGLQQTETKESERQTESSHLSFANLMHHNTKPAAGRRDDVVFGYRGNVPPDTDVILDTRGALYPDTYNPSLHTDSSLAEEMGKVFDEDDDVAFQLKMDFSNPSAASEAHNISSNRFDEGDFTSHRRNIVHMSQPMATRLSSHDMKTIQSSNVVSTSKRRRQRSSSSSSSNSTSNSHRSEKSKKKKEKKEKKSKRKSLTAKIRDQTTGIPEEDEEESEEEEEEEERKDDVESEDGSDGGDDAREEDVDGHMEGMVVIVDERADGKPANKDASVLFTLGTEEASKAGVGSSPAKSGSLVPPLEQPGSFSSVRSASSSYSSSSVSEAEKKDKVKRLPDVKSGPKKQKKHHHHHHHRNKKHGMGLPRRRSGLELKEMEDQKLSKRLTSLVDDDCGDEINVEDVRSHRFEDAAGVRKHLLHRPVKKRKIRTQIHEKKIFDRQPHEVFVELDELISGEWKETARWIKFEEDVEESQKWGKPRVASLSFHSLLELRKTIERGAVMLDLENTENLTDVANSVVTEMVKTGQIRAEDQGTVLKVLLSKHKHITPEAAFPYNYSRQSFGSFFGSPSYASRLNQVQSTTEVEGTKPLLSGDDVEMGDMKGNPEIPSITITSAPSTKELKIMRKIPEGAEATAVLVGKVEYLEQPTMAFVRLAQGTNLGDVVALPIPLRFLFVLLGPSRPDFDYHEIGRSVSTLMADQEFRLMAYAADNRVDLLRAINEFLDDSIVLPPGQMENPDLLKNISNYQMKLERKKKRKKLEVDAGDPGAGGKITGEKEFALSAPEEDDPLQRTKKCFGGLIRDVKRRYPKYLSDITDAFNFQCLASIIFIYFAALSPAITFGGLLGEKTDNWMGVSEMILGCCIAGCTFGLFGGQPFLIIGSTGPLLVFEEAVYKFCISSGLPYLASRTWIGAWIAIISIVVVGFEGSFLVRFISRFTQEIFSVLISIIFIYETFLKLSRIYDANPLQGSYYTPEMVSALGNCSSNMTSNNTFGNLTDQGDVSVAHPNTALLSTLLMFGTFIIAYFLRQFKNSKFLRSSVRRTIGDFGVPIAIVAMVAIDLAVDDVYTQKLNVPEGISPTDVSKRGWLINPLGPPENPLPVWMMFAAILPAFLVFILIFMESHITEMIVSNKERNLKKGTGFHLNLLVLGVLNVGLSIVGMPWVCAAAIRSITHTNSLTIMSKTQAPGDKPKIEGVHEQRVTVFIVNACLGLSILMQPVLAEIPIAVLFGVFLYMGVTSLTGVQFVDRIEMMFMPSKHYPDFSYVKVVRPWRIHIFTFIEIICLAMLWVVKSTAAQIAFPFALVMTVPLRYFVLPKFFSKREMDELDSSESRTSVTSTDMDEYNDAQMPD</sequence>
<feature type="domain" description="Bicarbonate transporter-like transmembrane" evidence="13">
    <location>
        <begin position="845"/>
        <end position="1379"/>
    </location>
</feature>
<reference evidence="15 16" key="1">
    <citation type="submission" date="2024-02" db="EMBL/GenBank/DDBJ databases">
        <authorList>
            <person name="Daric V."/>
            <person name="Darras S."/>
        </authorList>
    </citation>
    <scope>NUCLEOTIDE SEQUENCE [LARGE SCALE GENOMIC DNA]</scope>
</reference>
<evidence type="ECO:0000256" key="10">
    <source>
        <dbReference type="ARBA" id="ARBA00049347"/>
    </source>
</evidence>
<keyword evidence="9 11" id="KW-0472">Membrane</keyword>
<feature type="region of interest" description="Disordered" evidence="12">
    <location>
        <begin position="190"/>
        <end position="321"/>
    </location>
</feature>
<evidence type="ECO:0000256" key="9">
    <source>
        <dbReference type="ARBA" id="ARBA00023136"/>
    </source>
</evidence>
<feature type="transmembrane region" description="Helical" evidence="11">
    <location>
        <begin position="960"/>
        <end position="983"/>
    </location>
</feature>
<feature type="compositionally biased region" description="Basic and acidic residues" evidence="12">
    <location>
        <begin position="377"/>
        <end position="389"/>
    </location>
</feature>
<dbReference type="Gene3D" id="1.10.287.570">
    <property type="entry name" value="Helical hairpin bin"/>
    <property type="match status" value="1"/>
</dbReference>
<feature type="compositionally biased region" description="Acidic residues" evidence="12">
    <location>
        <begin position="263"/>
        <end position="300"/>
    </location>
</feature>
<dbReference type="SUPFAM" id="SSF55804">
    <property type="entry name" value="Phoshotransferase/anion transport protein"/>
    <property type="match status" value="1"/>
</dbReference>
<evidence type="ECO:0000256" key="2">
    <source>
        <dbReference type="ARBA" id="ARBA00010993"/>
    </source>
</evidence>
<dbReference type="Pfam" id="PF07565">
    <property type="entry name" value="Band_3_cyto"/>
    <property type="match status" value="1"/>
</dbReference>